<reference evidence="2 3" key="1">
    <citation type="submission" date="2016-07" db="EMBL/GenBank/DDBJ databases">
        <title>Multiple horizontal gene transfer events from other fungi enriched the ability of initially mycotrophic Trichoderma (Ascomycota) to feed on dead plant biomass.</title>
        <authorList>
            <consortium name="DOE Joint Genome Institute"/>
            <person name="Aerts A."/>
            <person name="Atanasova L."/>
            <person name="Chenthamara K."/>
            <person name="Zhang J."/>
            <person name="Grujic M."/>
            <person name="Henrissat B."/>
            <person name="Kuo A."/>
            <person name="Salamov A."/>
            <person name="Lipzen A."/>
            <person name="Labutti K."/>
            <person name="Barry K."/>
            <person name="Miao Y."/>
            <person name="Rahimi M.J."/>
            <person name="Shen Q."/>
            <person name="Grigoriev I.V."/>
            <person name="Kubicek C.P."/>
            <person name="Druzhinina I.S."/>
        </authorList>
    </citation>
    <scope>NUCLEOTIDE SEQUENCE [LARGE SCALE GENOMIC DNA]</scope>
    <source>
        <strain evidence="2 3">CBS 433.97</strain>
    </source>
</reference>
<evidence type="ECO:0000313" key="3">
    <source>
        <dbReference type="Proteomes" id="UP000240493"/>
    </source>
</evidence>
<dbReference type="EMBL" id="KZ679259">
    <property type="protein sequence ID" value="PTB42767.1"/>
    <property type="molecule type" value="Genomic_DNA"/>
</dbReference>
<feature type="compositionally biased region" description="Polar residues" evidence="1">
    <location>
        <begin position="1"/>
        <end position="20"/>
    </location>
</feature>
<keyword evidence="3" id="KW-1185">Reference proteome</keyword>
<sequence>ISSARQSGWSHRRLATSSTPGPGLRCVAREAEYQKYLVLCIAQNGISVHRPPDSATYK</sequence>
<dbReference type="AlphaFoldDB" id="A0A2T3ZD82"/>
<feature type="region of interest" description="Disordered" evidence="1">
    <location>
        <begin position="1"/>
        <end position="21"/>
    </location>
</feature>
<dbReference type="Proteomes" id="UP000240493">
    <property type="component" value="Unassembled WGS sequence"/>
</dbReference>
<name>A0A2T3ZD82_TRIA4</name>
<evidence type="ECO:0000256" key="1">
    <source>
        <dbReference type="SAM" id="MobiDB-lite"/>
    </source>
</evidence>
<accession>A0A2T3ZD82</accession>
<protein>
    <submittedName>
        <fullName evidence="2">Uncharacterized protein</fullName>
    </submittedName>
</protein>
<proteinExistence type="predicted"/>
<feature type="non-terminal residue" evidence="2">
    <location>
        <position position="1"/>
    </location>
</feature>
<organism evidence="2 3">
    <name type="scientific">Trichoderma asperellum (strain ATCC 204424 / CBS 433.97 / NBRC 101777)</name>
    <dbReference type="NCBI Taxonomy" id="1042311"/>
    <lineage>
        <taxon>Eukaryota</taxon>
        <taxon>Fungi</taxon>
        <taxon>Dikarya</taxon>
        <taxon>Ascomycota</taxon>
        <taxon>Pezizomycotina</taxon>
        <taxon>Sordariomycetes</taxon>
        <taxon>Hypocreomycetidae</taxon>
        <taxon>Hypocreales</taxon>
        <taxon>Hypocreaceae</taxon>
        <taxon>Trichoderma</taxon>
    </lineage>
</organism>
<evidence type="ECO:0000313" key="2">
    <source>
        <dbReference type="EMBL" id="PTB42767.1"/>
    </source>
</evidence>
<dbReference type="OrthoDB" id="10353239at2759"/>
<gene>
    <name evidence="2" type="ORF">M441DRAFT_134532</name>
</gene>